<dbReference type="EMBL" id="CADIKI010000042">
    <property type="protein sequence ID" value="CAB3810730.1"/>
    <property type="molecule type" value="Genomic_DNA"/>
</dbReference>
<keyword evidence="10" id="KW-0998">Cell outer membrane</keyword>
<dbReference type="PANTHER" id="PTHR34501">
    <property type="entry name" value="PROTEIN YDDL-RELATED"/>
    <property type="match status" value="1"/>
</dbReference>
<dbReference type="InterPro" id="IPR002299">
    <property type="entry name" value="Porin_Neis"/>
</dbReference>
<sequence length="405" mass="42226">MKARFALKGVVMGAGGVVAMSAFAQSSVTLYGSVDTGLAYSSSQTSLGSTSGGKSAVRMSQGVWNASKFGLLGTEDLGNGLKTIFRLESGFNSADGGQQYVNAMFGRAAYVGLTHPVYGTLTAGRTYAAYYQALSRYSPTNVLSGYFGAHPGDLDGLDTGYRANSTIVYQSPTFHGVTVYGSYSLGGVPGSLNTGSTLAGALQYEVGPIGAAVAFQRTNNSTPNGGPWGANSTMSNNGAQQGVSAVTNGYQTAQAQQRFAVDGMYKFNSNLDVSLVYSNVQYIPGIRSAFTDTAIFNTGGVVLHWKPAVAFDLGFGYSYTRATRANGVTSSASYQQFNLAQYYSLSKRTGLYALEAYQRAGGQTLGTAGKAQIINARATIGDGFNGTPSSSRSQFAAGAGIVHRF</sequence>
<dbReference type="InterPro" id="IPR050298">
    <property type="entry name" value="Gram-neg_bact_OMP"/>
</dbReference>
<organism evidence="13 14">
    <name type="scientific">Paraburkholderia fynbosensis</name>
    <dbReference type="NCBI Taxonomy" id="1200993"/>
    <lineage>
        <taxon>Bacteria</taxon>
        <taxon>Pseudomonadati</taxon>
        <taxon>Pseudomonadota</taxon>
        <taxon>Betaproteobacteria</taxon>
        <taxon>Burkholderiales</taxon>
        <taxon>Burkholderiaceae</taxon>
        <taxon>Paraburkholderia</taxon>
    </lineage>
</organism>
<dbReference type="GO" id="GO:0009279">
    <property type="term" value="C:cell outer membrane"/>
    <property type="evidence" value="ECO:0007669"/>
    <property type="project" value="UniProtKB-SubCell"/>
</dbReference>
<keyword evidence="5" id="KW-0812">Transmembrane</keyword>
<evidence type="ECO:0000256" key="11">
    <source>
        <dbReference type="SAM" id="SignalP"/>
    </source>
</evidence>
<evidence type="ECO:0000313" key="14">
    <source>
        <dbReference type="Proteomes" id="UP000494252"/>
    </source>
</evidence>
<dbReference type="InterPro" id="IPR023614">
    <property type="entry name" value="Porin_dom_sf"/>
</dbReference>
<keyword evidence="6 11" id="KW-0732">Signal</keyword>
<dbReference type="GO" id="GO:0006811">
    <property type="term" value="P:monoatomic ion transport"/>
    <property type="evidence" value="ECO:0007669"/>
    <property type="project" value="UniProtKB-KW"/>
</dbReference>
<reference evidence="13 14" key="1">
    <citation type="submission" date="2020-04" db="EMBL/GenBank/DDBJ databases">
        <authorList>
            <person name="De Canck E."/>
        </authorList>
    </citation>
    <scope>NUCLEOTIDE SEQUENCE [LARGE SCALE GENOMIC DNA]</scope>
    <source>
        <strain evidence="13 14">LMG 27177</strain>
    </source>
</reference>
<evidence type="ECO:0000313" key="13">
    <source>
        <dbReference type="EMBL" id="CAB3810730.1"/>
    </source>
</evidence>
<dbReference type="GO" id="GO:0046930">
    <property type="term" value="C:pore complex"/>
    <property type="evidence" value="ECO:0007669"/>
    <property type="project" value="UniProtKB-KW"/>
</dbReference>
<evidence type="ECO:0000256" key="9">
    <source>
        <dbReference type="ARBA" id="ARBA00023136"/>
    </source>
</evidence>
<keyword evidence="4" id="KW-1134">Transmembrane beta strand</keyword>
<dbReference type="PANTHER" id="PTHR34501:SF9">
    <property type="entry name" value="MAJOR OUTER MEMBRANE PROTEIN P.IA"/>
    <property type="match status" value="1"/>
</dbReference>
<keyword evidence="8" id="KW-0626">Porin</keyword>
<name>A0A6J5H593_9BURK</name>
<dbReference type="PRINTS" id="PR00184">
    <property type="entry name" value="NEISSPPORIN"/>
</dbReference>
<dbReference type="InterPro" id="IPR033900">
    <property type="entry name" value="Gram_neg_porin_domain"/>
</dbReference>
<protein>
    <recommendedName>
        <fullName evidence="12">Porin domain-containing protein</fullName>
    </recommendedName>
</protein>
<evidence type="ECO:0000256" key="1">
    <source>
        <dbReference type="ARBA" id="ARBA00004571"/>
    </source>
</evidence>
<evidence type="ECO:0000256" key="10">
    <source>
        <dbReference type="ARBA" id="ARBA00023237"/>
    </source>
</evidence>
<keyword evidence="14" id="KW-1185">Reference proteome</keyword>
<feature type="chain" id="PRO_5026821191" description="Porin domain-containing protein" evidence="11">
    <location>
        <begin position="25"/>
        <end position="405"/>
    </location>
</feature>
<dbReference type="GO" id="GO:0015288">
    <property type="term" value="F:porin activity"/>
    <property type="evidence" value="ECO:0007669"/>
    <property type="project" value="UniProtKB-KW"/>
</dbReference>
<comment type="subunit">
    <text evidence="2">Homotrimer.</text>
</comment>
<dbReference type="SUPFAM" id="SSF56935">
    <property type="entry name" value="Porins"/>
    <property type="match status" value="1"/>
</dbReference>
<dbReference type="Proteomes" id="UP000494252">
    <property type="component" value="Unassembled WGS sequence"/>
</dbReference>
<evidence type="ECO:0000259" key="12">
    <source>
        <dbReference type="Pfam" id="PF13609"/>
    </source>
</evidence>
<evidence type="ECO:0000256" key="6">
    <source>
        <dbReference type="ARBA" id="ARBA00022729"/>
    </source>
</evidence>
<evidence type="ECO:0000256" key="7">
    <source>
        <dbReference type="ARBA" id="ARBA00023065"/>
    </source>
</evidence>
<keyword evidence="9" id="KW-0472">Membrane</keyword>
<dbReference type="Gene3D" id="2.40.160.10">
    <property type="entry name" value="Porin"/>
    <property type="match status" value="1"/>
</dbReference>
<dbReference type="RefSeq" id="WP_175166335.1">
    <property type="nucleotide sequence ID" value="NZ_CADIKI010000042.1"/>
</dbReference>
<keyword evidence="3" id="KW-0813">Transport</keyword>
<dbReference type="Pfam" id="PF13609">
    <property type="entry name" value="Porin_4"/>
    <property type="match status" value="1"/>
</dbReference>
<feature type="domain" description="Porin" evidence="12">
    <location>
        <begin position="17"/>
        <end position="359"/>
    </location>
</feature>
<accession>A0A6J5H593</accession>
<feature type="signal peptide" evidence="11">
    <location>
        <begin position="1"/>
        <end position="24"/>
    </location>
</feature>
<evidence type="ECO:0000256" key="8">
    <source>
        <dbReference type="ARBA" id="ARBA00023114"/>
    </source>
</evidence>
<evidence type="ECO:0000256" key="5">
    <source>
        <dbReference type="ARBA" id="ARBA00022692"/>
    </source>
</evidence>
<dbReference type="CDD" id="cd00342">
    <property type="entry name" value="gram_neg_porins"/>
    <property type="match status" value="1"/>
</dbReference>
<evidence type="ECO:0000256" key="4">
    <source>
        <dbReference type="ARBA" id="ARBA00022452"/>
    </source>
</evidence>
<proteinExistence type="predicted"/>
<evidence type="ECO:0000256" key="3">
    <source>
        <dbReference type="ARBA" id="ARBA00022448"/>
    </source>
</evidence>
<gene>
    <name evidence="13" type="ORF">LMG27177_07419</name>
</gene>
<comment type="subcellular location">
    <subcellularLocation>
        <location evidence="1">Cell outer membrane</location>
        <topology evidence="1">Multi-pass membrane protein</topology>
    </subcellularLocation>
</comment>
<dbReference type="AlphaFoldDB" id="A0A6J5H593"/>
<evidence type="ECO:0000256" key="2">
    <source>
        <dbReference type="ARBA" id="ARBA00011233"/>
    </source>
</evidence>
<keyword evidence="7" id="KW-0406">Ion transport</keyword>